<keyword evidence="4" id="KW-0503">Monooxygenase</keyword>
<dbReference type="Pfam" id="PF00743">
    <property type="entry name" value="FMO-like"/>
    <property type="match status" value="1"/>
</dbReference>
<dbReference type="GO" id="GO:0050661">
    <property type="term" value="F:NADP binding"/>
    <property type="evidence" value="ECO:0007669"/>
    <property type="project" value="InterPro"/>
</dbReference>
<proteinExistence type="inferred from homology"/>
<dbReference type="STRING" id="1661398.A0A482VT97"/>
<keyword evidence="3 4" id="KW-0560">Oxidoreductase</keyword>
<reference evidence="5 6" key="1">
    <citation type="submission" date="2017-03" db="EMBL/GenBank/DDBJ databases">
        <title>Genome of the blue death feigning beetle - Asbolus verrucosus.</title>
        <authorList>
            <person name="Rider S.D."/>
        </authorList>
    </citation>
    <scope>NUCLEOTIDE SEQUENCE [LARGE SCALE GENOMIC DNA]</scope>
    <source>
        <strain evidence="5">Butters</strain>
        <tissue evidence="5">Head and leg muscle</tissue>
    </source>
</reference>
<dbReference type="InterPro" id="IPR020946">
    <property type="entry name" value="Flavin_mOase-like"/>
</dbReference>
<evidence type="ECO:0000256" key="3">
    <source>
        <dbReference type="ARBA" id="ARBA00023002"/>
    </source>
</evidence>
<dbReference type="SUPFAM" id="SSF51905">
    <property type="entry name" value="FAD/NAD(P)-binding domain"/>
    <property type="match status" value="1"/>
</dbReference>
<evidence type="ECO:0000313" key="6">
    <source>
        <dbReference type="Proteomes" id="UP000292052"/>
    </source>
</evidence>
<dbReference type="EC" id="1.-.-.-" evidence="4"/>
<dbReference type="Gene3D" id="3.50.50.60">
    <property type="entry name" value="FAD/NAD(P)-binding domain"/>
    <property type="match status" value="1"/>
</dbReference>
<comment type="caution">
    <text evidence="5">The sequence shown here is derived from an EMBL/GenBank/DDBJ whole genome shotgun (WGS) entry which is preliminary data.</text>
</comment>
<protein>
    <recommendedName>
        <fullName evidence="4">Flavin-containing monooxygenase</fullName>
        <ecNumber evidence="4">1.-.-.-</ecNumber>
    </recommendedName>
</protein>
<name>A0A482VT97_ASBVE</name>
<dbReference type="Proteomes" id="UP000292052">
    <property type="component" value="Unassembled WGS sequence"/>
</dbReference>
<dbReference type="EMBL" id="QDEB01067068">
    <property type="protein sequence ID" value="RZC35903.1"/>
    <property type="molecule type" value="Genomic_DNA"/>
</dbReference>
<dbReference type="AlphaFoldDB" id="A0A482VT97"/>
<accession>A0A482VT97</accession>
<dbReference type="GO" id="GO:0004499">
    <property type="term" value="F:N,N-dimethylaniline monooxygenase activity"/>
    <property type="evidence" value="ECO:0007669"/>
    <property type="project" value="InterPro"/>
</dbReference>
<evidence type="ECO:0000313" key="5">
    <source>
        <dbReference type="EMBL" id="RZC35903.1"/>
    </source>
</evidence>
<sequence>MCFIGIPIYQCPFHLFDLQARFFCKYLTGAKSLPSPEEMRADTEKMMENHWAKGYTKKQTHFLGPEQQSYYDDLAATADIEPIAPLFSKIWTEALGRLFGDFQNYRKDRYKIIDNESYVRP</sequence>
<evidence type="ECO:0000256" key="1">
    <source>
        <dbReference type="ARBA" id="ARBA00022630"/>
    </source>
</evidence>
<comment type="cofactor">
    <cofactor evidence="4">
        <name>FAD</name>
        <dbReference type="ChEBI" id="CHEBI:57692"/>
    </cofactor>
</comment>
<organism evidence="5 6">
    <name type="scientific">Asbolus verrucosus</name>
    <name type="common">Desert ironclad beetle</name>
    <dbReference type="NCBI Taxonomy" id="1661398"/>
    <lineage>
        <taxon>Eukaryota</taxon>
        <taxon>Metazoa</taxon>
        <taxon>Ecdysozoa</taxon>
        <taxon>Arthropoda</taxon>
        <taxon>Hexapoda</taxon>
        <taxon>Insecta</taxon>
        <taxon>Pterygota</taxon>
        <taxon>Neoptera</taxon>
        <taxon>Endopterygota</taxon>
        <taxon>Coleoptera</taxon>
        <taxon>Polyphaga</taxon>
        <taxon>Cucujiformia</taxon>
        <taxon>Tenebrionidae</taxon>
        <taxon>Pimeliinae</taxon>
        <taxon>Asbolus</taxon>
    </lineage>
</organism>
<gene>
    <name evidence="5" type="ORF">BDFB_013423</name>
</gene>
<keyword evidence="1 4" id="KW-0285">Flavoprotein</keyword>
<keyword evidence="6" id="KW-1185">Reference proteome</keyword>
<dbReference type="GO" id="GO:0050660">
    <property type="term" value="F:flavin adenine dinucleotide binding"/>
    <property type="evidence" value="ECO:0007669"/>
    <property type="project" value="InterPro"/>
</dbReference>
<evidence type="ECO:0000256" key="4">
    <source>
        <dbReference type="RuleBase" id="RU361177"/>
    </source>
</evidence>
<dbReference type="InterPro" id="IPR036188">
    <property type="entry name" value="FAD/NAD-bd_sf"/>
</dbReference>
<evidence type="ECO:0000256" key="2">
    <source>
        <dbReference type="ARBA" id="ARBA00022827"/>
    </source>
</evidence>
<comment type="similarity">
    <text evidence="4">Belongs to the FMO family.</text>
</comment>
<dbReference type="OrthoDB" id="66881at2759"/>
<keyword evidence="2 4" id="KW-0274">FAD</keyword>